<evidence type="ECO:0000259" key="7">
    <source>
        <dbReference type="Pfam" id="PF17827"/>
    </source>
</evidence>
<accession>A0ABS2GM66</accession>
<protein>
    <recommendedName>
        <fullName evidence="5">Release factor glutamine methyltransferase</fullName>
        <shortName evidence="5">RF MTase</shortName>
        <ecNumber evidence="5">2.1.1.297</ecNumber>
    </recommendedName>
    <alternativeName>
        <fullName evidence="5">N5-glutamine methyltransferase PrmC</fullName>
    </alternativeName>
    <alternativeName>
        <fullName evidence="5">Protein-(glutamine-N5) MTase PrmC</fullName>
    </alternativeName>
    <alternativeName>
        <fullName evidence="5">Protein-glutamine N-methyltransferase PrmC</fullName>
    </alternativeName>
</protein>
<proteinExistence type="inferred from homology"/>
<dbReference type="InterPro" id="IPR050320">
    <property type="entry name" value="N5-glutamine_MTase"/>
</dbReference>
<dbReference type="HAMAP" id="MF_02126">
    <property type="entry name" value="RF_methyltr_PrmC"/>
    <property type="match status" value="1"/>
</dbReference>
<evidence type="ECO:0000256" key="2">
    <source>
        <dbReference type="ARBA" id="ARBA00022679"/>
    </source>
</evidence>
<keyword evidence="3 5" id="KW-0949">S-adenosyl-L-methionine</keyword>
<sequence length="280" mass="30736">MTIHAFQRSLEQKLTELGAESPRFDAAQLLRWLSGQEQAWLIAHAADPCPEDWQSRSEDALARLRGGEPLQYLLGEWEFYGLTLAVGPGVLIPRADTETVVDACLERLTPSSGPVIWDLCSGSGAIALALASCRPDARILAAEFSDEALSYLRRNIAALAPGQVEAVQTDVLTRLPDGVCDLIVSNPPYITGADMQTLSPQVRHEPELALYGGEDGLRFYRQLTRSCYDHLRPGGWLIFEIGYDQGESVPELLRQRGFAEVFCQTDLAGVPRCAGGRRPL</sequence>
<dbReference type="Gene3D" id="3.40.50.150">
    <property type="entry name" value="Vaccinia Virus protein VP39"/>
    <property type="match status" value="1"/>
</dbReference>
<dbReference type="InterPro" id="IPR007848">
    <property type="entry name" value="Small_mtfrase_dom"/>
</dbReference>
<dbReference type="InterPro" id="IPR004556">
    <property type="entry name" value="HemK-like"/>
</dbReference>
<evidence type="ECO:0000256" key="5">
    <source>
        <dbReference type="HAMAP-Rule" id="MF_02126"/>
    </source>
</evidence>
<evidence type="ECO:0000256" key="4">
    <source>
        <dbReference type="ARBA" id="ARBA00048391"/>
    </source>
</evidence>
<dbReference type="Pfam" id="PF17827">
    <property type="entry name" value="PrmC_N"/>
    <property type="match status" value="1"/>
</dbReference>
<feature type="domain" description="Release factor glutamine methyltransferase N-terminal" evidence="7">
    <location>
        <begin position="9"/>
        <end position="75"/>
    </location>
</feature>
<evidence type="ECO:0000259" key="6">
    <source>
        <dbReference type="Pfam" id="PF05175"/>
    </source>
</evidence>
<evidence type="ECO:0000256" key="1">
    <source>
        <dbReference type="ARBA" id="ARBA00022603"/>
    </source>
</evidence>
<name>A0ABS2GM66_9FIRM</name>
<keyword evidence="9" id="KW-1185">Reference proteome</keyword>
<dbReference type="InterPro" id="IPR040758">
    <property type="entry name" value="PrmC_N"/>
</dbReference>
<evidence type="ECO:0000256" key="3">
    <source>
        <dbReference type="ARBA" id="ARBA00022691"/>
    </source>
</evidence>
<evidence type="ECO:0000313" key="8">
    <source>
        <dbReference type="EMBL" id="MBM6922706.1"/>
    </source>
</evidence>
<dbReference type="NCBIfam" id="TIGR00536">
    <property type="entry name" value="hemK_fam"/>
    <property type="match status" value="1"/>
</dbReference>
<comment type="caution">
    <text evidence="8">The sequence shown here is derived from an EMBL/GenBank/DDBJ whole genome shotgun (WGS) entry which is preliminary data.</text>
</comment>
<dbReference type="Pfam" id="PF05175">
    <property type="entry name" value="MTS"/>
    <property type="match status" value="1"/>
</dbReference>
<comment type="similarity">
    <text evidence="5">Belongs to the protein N5-glutamine methyltransferase family. PrmC subfamily.</text>
</comment>
<evidence type="ECO:0000313" key="9">
    <source>
        <dbReference type="Proteomes" id="UP000724149"/>
    </source>
</evidence>
<comment type="caution">
    <text evidence="5">Lacks conserved residue(s) required for the propagation of feature annotation.</text>
</comment>
<feature type="domain" description="Methyltransferase small" evidence="6">
    <location>
        <begin position="105"/>
        <end position="196"/>
    </location>
</feature>
<keyword evidence="2 5" id="KW-0808">Transferase</keyword>
<dbReference type="EC" id="2.1.1.297" evidence="5"/>
<keyword evidence="1 5" id="KW-0489">Methyltransferase</keyword>
<gene>
    <name evidence="5 8" type="primary">prmC</name>
    <name evidence="8" type="ORF">H9X81_03230</name>
</gene>
<dbReference type="EMBL" id="JACSNR010000002">
    <property type="protein sequence ID" value="MBM6922706.1"/>
    <property type="molecule type" value="Genomic_DNA"/>
</dbReference>
<dbReference type="CDD" id="cd02440">
    <property type="entry name" value="AdoMet_MTases"/>
    <property type="match status" value="1"/>
</dbReference>
<dbReference type="PANTHER" id="PTHR18895">
    <property type="entry name" value="HEMK METHYLTRANSFERASE"/>
    <property type="match status" value="1"/>
</dbReference>
<reference evidence="8 9" key="1">
    <citation type="journal article" date="2021" name="Sci. Rep.">
        <title>The distribution of antibiotic resistance genes in chicken gut microbiota commensals.</title>
        <authorList>
            <person name="Juricova H."/>
            <person name="Matiasovicova J."/>
            <person name="Kubasova T."/>
            <person name="Cejkova D."/>
            <person name="Rychlik I."/>
        </authorList>
    </citation>
    <scope>NUCLEOTIDE SEQUENCE [LARGE SCALE GENOMIC DNA]</scope>
    <source>
        <strain evidence="8 9">An564</strain>
    </source>
</reference>
<dbReference type="GO" id="GO:0032259">
    <property type="term" value="P:methylation"/>
    <property type="evidence" value="ECO:0007669"/>
    <property type="project" value="UniProtKB-KW"/>
</dbReference>
<feature type="binding site" evidence="5">
    <location>
        <begin position="186"/>
        <end position="189"/>
    </location>
    <ligand>
        <name>substrate</name>
    </ligand>
</feature>
<dbReference type="PANTHER" id="PTHR18895:SF74">
    <property type="entry name" value="MTRF1L RELEASE FACTOR GLUTAMINE METHYLTRANSFERASE"/>
    <property type="match status" value="1"/>
</dbReference>
<dbReference type="InterPro" id="IPR029063">
    <property type="entry name" value="SAM-dependent_MTases_sf"/>
</dbReference>
<dbReference type="NCBIfam" id="TIGR03534">
    <property type="entry name" value="RF_mod_PrmC"/>
    <property type="match status" value="1"/>
</dbReference>
<organism evidence="8 9">
    <name type="scientific">Hydrogenoanaerobacterium saccharovorans</name>
    <dbReference type="NCBI Taxonomy" id="474960"/>
    <lineage>
        <taxon>Bacteria</taxon>
        <taxon>Bacillati</taxon>
        <taxon>Bacillota</taxon>
        <taxon>Clostridia</taxon>
        <taxon>Eubacteriales</taxon>
        <taxon>Oscillospiraceae</taxon>
        <taxon>Hydrogenoanaerobacterium</taxon>
    </lineage>
</organism>
<dbReference type="InterPro" id="IPR019874">
    <property type="entry name" value="RF_methyltr_PrmC"/>
</dbReference>
<dbReference type="GO" id="GO:0102559">
    <property type="term" value="F:peptide chain release factor N(5)-glutamine methyltransferase activity"/>
    <property type="evidence" value="ECO:0007669"/>
    <property type="project" value="UniProtKB-EC"/>
</dbReference>
<dbReference type="SUPFAM" id="SSF53335">
    <property type="entry name" value="S-adenosyl-L-methionine-dependent methyltransferases"/>
    <property type="match status" value="1"/>
</dbReference>
<comment type="catalytic activity">
    <reaction evidence="4 5">
        <text>L-glutaminyl-[peptide chain release factor] + S-adenosyl-L-methionine = N(5)-methyl-L-glutaminyl-[peptide chain release factor] + S-adenosyl-L-homocysteine + H(+)</text>
        <dbReference type="Rhea" id="RHEA:42896"/>
        <dbReference type="Rhea" id="RHEA-COMP:10271"/>
        <dbReference type="Rhea" id="RHEA-COMP:10272"/>
        <dbReference type="ChEBI" id="CHEBI:15378"/>
        <dbReference type="ChEBI" id="CHEBI:30011"/>
        <dbReference type="ChEBI" id="CHEBI:57856"/>
        <dbReference type="ChEBI" id="CHEBI:59789"/>
        <dbReference type="ChEBI" id="CHEBI:61891"/>
        <dbReference type="EC" id="2.1.1.297"/>
    </reaction>
</comment>
<dbReference type="Gene3D" id="1.10.8.10">
    <property type="entry name" value="DNA helicase RuvA subunit, C-terminal domain"/>
    <property type="match status" value="1"/>
</dbReference>
<dbReference type="PROSITE" id="PS00092">
    <property type="entry name" value="N6_MTASE"/>
    <property type="match status" value="1"/>
</dbReference>
<dbReference type="RefSeq" id="WP_204719762.1">
    <property type="nucleotide sequence ID" value="NZ_JACSNR010000002.1"/>
</dbReference>
<dbReference type="InterPro" id="IPR002052">
    <property type="entry name" value="DNA_methylase_N6_adenine_CS"/>
</dbReference>
<feature type="binding site" evidence="5">
    <location>
        <position position="143"/>
    </location>
    <ligand>
        <name>S-adenosyl-L-methionine</name>
        <dbReference type="ChEBI" id="CHEBI:59789"/>
    </ligand>
</feature>
<dbReference type="Proteomes" id="UP000724149">
    <property type="component" value="Unassembled WGS sequence"/>
</dbReference>
<feature type="binding site" evidence="5">
    <location>
        <position position="186"/>
    </location>
    <ligand>
        <name>S-adenosyl-L-methionine</name>
        <dbReference type="ChEBI" id="CHEBI:59789"/>
    </ligand>
</feature>
<comment type="function">
    <text evidence="5">Methylates the class 1 translation termination release factors RF1/PrfA and RF2/PrfB on the glutamine residue of the universally conserved GGQ motif.</text>
</comment>